<keyword evidence="2" id="KW-1185">Reference proteome</keyword>
<gene>
    <name evidence="1" type="ORF">KSX_74890</name>
</gene>
<dbReference type="RefSeq" id="WP_220198463.1">
    <property type="nucleotide sequence ID" value="NZ_BNJF01000005.1"/>
</dbReference>
<organism evidence="1 2">
    <name type="scientific">Ktedonospora formicarum</name>
    <dbReference type="NCBI Taxonomy" id="2778364"/>
    <lineage>
        <taxon>Bacteria</taxon>
        <taxon>Bacillati</taxon>
        <taxon>Chloroflexota</taxon>
        <taxon>Ktedonobacteria</taxon>
        <taxon>Ktedonobacterales</taxon>
        <taxon>Ktedonobacteraceae</taxon>
        <taxon>Ktedonospora</taxon>
    </lineage>
</organism>
<dbReference type="EMBL" id="BNJF01000005">
    <property type="protein sequence ID" value="GHO49326.1"/>
    <property type="molecule type" value="Genomic_DNA"/>
</dbReference>
<protein>
    <submittedName>
        <fullName evidence="1">Uncharacterized protein</fullName>
    </submittedName>
</protein>
<accession>A0A8J3I637</accession>
<name>A0A8J3I637_9CHLR</name>
<evidence type="ECO:0000313" key="1">
    <source>
        <dbReference type="EMBL" id="GHO49326.1"/>
    </source>
</evidence>
<reference evidence="1" key="1">
    <citation type="submission" date="2020-10" db="EMBL/GenBank/DDBJ databases">
        <title>Taxonomic study of unclassified bacteria belonging to the class Ktedonobacteria.</title>
        <authorList>
            <person name="Yabe S."/>
            <person name="Wang C.M."/>
            <person name="Zheng Y."/>
            <person name="Sakai Y."/>
            <person name="Cavaletti L."/>
            <person name="Monciardini P."/>
            <person name="Donadio S."/>
        </authorList>
    </citation>
    <scope>NUCLEOTIDE SEQUENCE</scope>
    <source>
        <strain evidence="1">SOSP1-1</strain>
    </source>
</reference>
<sequence length="145" mass="16075">MAKSEGMIGEQLIELAGRLPLYDDGPGALCYEDFFAFVGATDAQGIRQYCQSLVRDQKLVVLLACIWAKVQMSHQNERKVKIAAEQALNLLGNRPITEESLAGLMRDNRARIKESKALARFANLGTLDAYDFDVLAERLLTEIVG</sequence>
<dbReference type="AlphaFoldDB" id="A0A8J3I637"/>
<evidence type="ECO:0000313" key="2">
    <source>
        <dbReference type="Proteomes" id="UP000612362"/>
    </source>
</evidence>
<comment type="caution">
    <text evidence="1">The sequence shown here is derived from an EMBL/GenBank/DDBJ whole genome shotgun (WGS) entry which is preliminary data.</text>
</comment>
<dbReference type="Proteomes" id="UP000612362">
    <property type="component" value="Unassembled WGS sequence"/>
</dbReference>
<proteinExistence type="predicted"/>